<evidence type="ECO:0000256" key="2">
    <source>
        <dbReference type="ARBA" id="ARBA00004651"/>
    </source>
</evidence>
<dbReference type="Pfam" id="PF00512">
    <property type="entry name" value="HisKA"/>
    <property type="match status" value="1"/>
</dbReference>
<dbReference type="Gene3D" id="3.30.565.10">
    <property type="entry name" value="Histidine kinase-like ATPase, C-terminal domain"/>
    <property type="match status" value="1"/>
</dbReference>
<evidence type="ECO:0000259" key="15">
    <source>
        <dbReference type="PROSITE" id="PS50109"/>
    </source>
</evidence>
<protein>
    <recommendedName>
        <fullName evidence="3">histidine kinase</fullName>
        <ecNumber evidence="3">2.7.13.3</ecNumber>
    </recommendedName>
</protein>
<dbReference type="SMART" id="SM00387">
    <property type="entry name" value="HATPase_c"/>
    <property type="match status" value="1"/>
</dbReference>
<dbReference type="PROSITE" id="PS50109">
    <property type="entry name" value="HIS_KIN"/>
    <property type="match status" value="1"/>
</dbReference>
<dbReference type="RefSeq" id="WP_119850799.1">
    <property type="nucleotide sequence ID" value="NZ_CP032412.1"/>
</dbReference>
<dbReference type="Gene3D" id="1.10.287.130">
    <property type="match status" value="1"/>
</dbReference>
<dbReference type="KEGG" id="plw:D5F53_30500"/>
<keyword evidence="12" id="KW-0902">Two-component regulatory system</keyword>
<evidence type="ECO:0000256" key="5">
    <source>
        <dbReference type="ARBA" id="ARBA00022553"/>
    </source>
</evidence>
<gene>
    <name evidence="16" type="ORF">D5F53_30500</name>
</gene>
<keyword evidence="9 16" id="KW-0418">Kinase</keyword>
<feature type="coiled-coil region" evidence="14">
    <location>
        <begin position="50"/>
        <end position="80"/>
    </location>
</feature>
<dbReference type="InterPro" id="IPR036890">
    <property type="entry name" value="HATPase_C_sf"/>
</dbReference>
<dbReference type="Pfam" id="PF02518">
    <property type="entry name" value="HATPase_c"/>
    <property type="match status" value="1"/>
</dbReference>
<keyword evidence="7" id="KW-0812">Transmembrane</keyword>
<evidence type="ECO:0000256" key="13">
    <source>
        <dbReference type="ARBA" id="ARBA00023136"/>
    </source>
</evidence>
<dbReference type="InterPro" id="IPR050398">
    <property type="entry name" value="HssS/ArlS-like"/>
</dbReference>
<dbReference type="InterPro" id="IPR003661">
    <property type="entry name" value="HisK_dim/P_dom"/>
</dbReference>
<dbReference type="PANTHER" id="PTHR45528:SF1">
    <property type="entry name" value="SENSOR HISTIDINE KINASE CPXA"/>
    <property type="match status" value="1"/>
</dbReference>
<accession>A0A385TUD0</accession>
<dbReference type="PANTHER" id="PTHR45528">
    <property type="entry name" value="SENSOR HISTIDINE KINASE CPXA"/>
    <property type="match status" value="1"/>
</dbReference>
<comment type="catalytic activity">
    <reaction evidence="1">
        <text>ATP + protein L-histidine = ADP + protein N-phospho-L-histidine.</text>
        <dbReference type="EC" id="2.7.13.3"/>
    </reaction>
</comment>
<keyword evidence="14" id="KW-0175">Coiled coil</keyword>
<keyword evidence="17" id="KW-1185">Reference proteome</keyword>
<evidence type="ECO:0000256" key="10">
    <source>
        <dbReference type="ARBA" id="ARBA00022840"/>
    </source>
</evidence>
<evidence type="ECO:0000256" key="4">
    <source>
        <dbReference type="ARBA" id="ARBA00022475"/>
    </source>
</evidence>
<keyword evidence="10" id="KW-0067">ATP-binding</keyword>
<sequence>MWGWIFVFLAFAFLLYIYFLKRELRKLKHAVQEIPTNAGYGSRLYVDFRQKAIMELVDELNQMIDAFEEKNRQAKRMEENVKLSIAGLSHDLRTPLTSIHGYVQLFHAATDETKKALYLKIIEQSVHRLIEMTDHFYDLARIEMNQKDIAWSTFSLSNLVEEIFLSFYEQFEEKHIELQFPEPAHDRHIIADPLLLTRVIQNIVQNILRYAKSSAIIRYHEEDNNLIFSVKNDIKPDSKVAIEKVFTRFYTEVASRTNTESSGIGLYLSKQLVEKMNGKMDAALQDGWFILNLHLPIHRSHIR</sequence>
<dbReference type="Proteomes" id="UP000266552">
    <property type="component" value="Chromosome"/>
</dbReference>
<evidence type="ECO:0000256" key="6">
    <source>
        <dbReference type="ARBA" id="ARBA00022679"/>
    </source>
</evidence>
<keyword evidence="11" id="KW-1133">Transmembrane helix</keyword>
<proteinExistence type="predicted"/>
<dbReference type="SUPFAM" id="SSF55874">
    <property type="entry name" value="ATPase domain of HSP90 chaperone/DNA topoisomerase II/histidine kinase"/>
    <property type="match status" value="1"/>
</dbReference>
<keyword evidence="6" id="KW-0808">Transferase</keyword>
<evidence type="ECO:0000256" key="3">
    <source>
        <dbReference type="ARBA" id="ARBA00012438"/>
    </source>
</evidence>
<dbReference type="InterPro" id="IPR005467">
    <property type="entry name" value="His_kinase_dom"/>
</dbReference>
<feature type="domain" description="Histidine kinase" evidence="15">
    <location>
        <begin position="87"/>
        <end position="299"/>
    </location>
</feature>
<evidence type="ECO:0000256" key="14">
    <source>
        <dbReference type="SAM" id="Coils"/>
    </source>
</evidence>
<evidence type="ECO:0000256" key="11">
    <source>
        <dbReference type="ARBA" id="ARBA00022989"/>
    </source>
</evidence>
<evidence type="ECO:0000256" key="7">
    <source>
        <dbReference type="ARBA" id="ARBA00022692"/>
    </source>
</evidence>
<dbReference type="EC" id="2.7.13.3" evidence="3"/>
<dbReference type="AlphaFoldDB" id="A0A385TUD0"/>
<organism evidence="16 17">
    <name type="scientific">Paenibacillus lautus</name>
    <name type="common">Bacillus lautus</name>
    <dbReference type="NCBI Taxonomy" id="1401"/>
    <lineage>
        <taxon>Bacteria</taxon>
        <taxon>Bacillati</taxon>
        <taxon>Bacillota</taxon>
        <taxon>Bacilli</taxon>
        <taxon>Bacillales</taxon>
        <taxon>Paenibacillaceae</taxon>
        <taxon>Paenibacillus</taxon>
    </lineage>
</organism>
<dbReference type="EMBL" id="CP032412">
    <property type="protein sequence ID" value="AYB47366.1"/>
    <property type="molecule type" value="Genomic_DNA"/>
</dbReference>
<keyword evidence="13" id="KW-0472">Membrane</keyword>
<dbReference type="GO" id="GO:0005886">
    <property type="term" value="C:plasma membrane"/>
    <property type="evidence" value="ECO:0007669"/>
    <property type="project" value="UniProtKB-SubCell"/>
</dbReference>
<comment type="subcellular location">
    <subcellularLocation>
        <location evidence="2">Cell membrane</location>
        <topology evidence="2">Multi-pass membrane protein</topology>
    </subcellularLocation>
</comment>
<dbReference type="SUPFAM" id="SSF47384">
    <property type="entry name" value="Homodimeric domain of signal transducing histidine kinase"/>
    <property type="match status" value="1"/>
</dbReference>
<dbReference type="InterPro" id="IPR036097">
    <property type="entry name" value="HisK_dim/P_sf"/>
</dbReference>
<dbReference type="GO" id="GO:0005524">
    <property type="term" value="F:ATP binding"/>
    <property type="evidence" value="ECO:0007669"/>
    <property type="project" value="UniProtKB-KW"/>
</dbReference>
<evidence type="ECO:0000313" key="17">
    <source>
        <dbReference type="Proteomes" id="UP000266552"/>
    </source>
</evidence>
<evidence type="ECO:0000256" key="12">
    <source>
        <dbReference type="ARBA" id="ARBA00023012"/>
    </source>
</evidence>
<keyword evidence="5" id="KW-0597">Phosphoprotein</keyword>
<evidence type="ECO:0000256" key="1">
    <source>
        <dbReference type="ARBA" id="ARBA00000085"/>
    </source>
</evidence>
<reference evidence="16 17" key="1">
    <citation type="submission" date="2018-09" db="EMBL/GenBank/DDBJ databases">
        <title>Genome Sequence of Paenibacillus lautus Strain E7593-69, Azo Dye-Degrading Bacteria, Isolated from Commercial Tattoo Inks.</title>
        <authorList>
            <person name="Nho S.W."/>
            <person name="Kim S.-J."/>
            <person name="Kweon O."/>
            <person name="Cerniglia C.E."/>
        </authorList>
    </citation>
    <scope>NUCLEOTIDE SEQUENCE [LARGE SCALE GENOMIC DNA]</scope>
    <source>
        <strain evidence="16 17">E7593-69</strain>
    </source>
</reference>
<dbReference type="GO" id="GO:0000155">
    <property type="term" value="F:phosphorelay sensor kinase activity"/>
    <property type="evidence" value="ECO:0007669"/>
    <property type="project" value="InterPro"/>
</dbReference>
<keyword evidence="8" id="KW-0547">Nucleotide-binding</keyword>
<dbReference type="InterPro" id="IPR003594">
    <property type="entry name" value="HATPase_dom"/>
</dbReference>
<evidence type="ECO:0000256" key="9">
    <source>
        <dbReference type="ARBA" id="ARBA00022777"/>
    </source>
</evidence>
<evidence type="ECO:0000256" key="8">
    <source>
        <dbReference type="ARBA" id="ARBA00022741"/>
    </source>
</evidence>
<dbReference type="SMART" id="SM00388">
    <property type="entry name" value="HisKA"/>
    <property type="match status" value="1"/>
</dbReference>
<dbReference type="CDD" id="cd00082">
    <property type="entry name" value="HisKA"/>
    <property type="match status" value="1"/>
</dbReference>
<keyword evidence="4" id="KW-1003">Cell membrane</keyword>
<name>A0A385TUD0_PAELA</name>
<evidence type="ECO:0000313" key="16">
    <source>
        <dbReference type="EMBL" id="AYB47366.1"/>
    </source>
</evidence>